<dbReference type="PANTHER" id="PTHR43065">
    <property type="entry name" value="SENSOR HISTIDINE KINASE"/>
    <property type="match status" value="1"/>
</dbReference>
<dbReference type="Pfam" id="PF00512">
    <property type="entry name" value="HisKA"/>
    <property type="match status" value="1"/>
</dbReference>
<accession>A0ABZ2NAG7</accession>
<dbReference type="PANTHER" id="PTHR43065:SF34">
    <property type="entry name" value="SPORULATION KINASE A"/>
    <property type="match status" value="1"/>
</dbReference>
<evidence type="ECO:0000259" key="11">
    <source>
        <dbReference type="PROSITE" id="PS50113"/>
    </source>
</evidence>
<feature type="domain" description="PAC" evidence="11">
    <location>
        <begin position="161"/>
        <end position="213"/>
    </location>
</feature>
<dbReference type="InterPro" id="IPR000014">
    <property type="entry name" value="PAS"/>
</dbReference>
<evidence type="ECO:0000256" key="5">
    <source>
        <dbReference type="ARBA" id="ARBA00022741"/>
    </source>
</evidence>
<feature type="domain" description="PAC" evidence="11">
    <location>
        <begin position="294"/>
        <end position="345"/>
    </location>
</feature>
<feature type="domain" description="Histidine kinase" evidence="9">
    <location>
        <begin position="358"/>
        <end position="562"/>
    </location>
</feature>
<organism evidence="12 13">
    <name type="scientific">Bacillus kandeliae</name>
    <dbReference type="NCBI Taxonomy" id="3129297"/>
    <lineage>
        <taxon>Bacteria</taxon>
        <taxon>Bacillati</taxon>
        <taxon>Bacillota</taxon>
        <taxon>Bacilli</taxon>
        <taxon>Bacillales</taxon>
        <taxon>Bacillaceae</taxon>
        <taxon>Bacillus</taxon>
    </lineage>
</organism>
<dbReference type="SUPFAM" id="SSF47384">
    <property type="entry name" value="Homodimeric domain of signal transducing histidine kinase"/>
    <property type="match status" value="1"/>
</dbReference>
<dbReference type="PROSITE" id="PS50113">
    <property type="entry name" value="PAC"/>
    <property type="match status" value="2"/>
</dbReference>
<evidence type="ECO:0000259" key="9">
    <source>
        <dbReference type="PROSITE" id="PS50109"/>
    </source>
</evidence>
<comment type="catalytic activity">
    <reaction evidence="1">
        <text>ATP + protein L-histidine = ADP + protein N-phospho-L-histidine.</text>
        <dbReference type="EC" id="2.7.13.3"/>
    </reaction>
</comment>
<dbReference type="InterPro" id="IPR036097">
    <property type="entry name" value="HisK_dim/P_sf"/>
</dbReference>
<dbReference type="CDD" id="cd00075">
    <property type="entry name" value="HATPase"/>
    <property type="match status" value="1"/>
</dbReference>
<protein>
    <recommendedName>
        <fullName evidence="2">histidine kinase</fullName>
        <ecNumber evidence="2">2.7.13.3</ecNumber>
    </recommendedName>
</protein>
<evidence type="ECO:0000256" key="8">
    <source>
        <dbReference type="ARBA" id="ARBA00023012"/>
    </source>
</evidence>
<dbReference type="InterPro" id="IPR003661">
    <property type="entry name" value="HisK_dim/P_dom"/>
</dbReference>
<keyword evidence="4" id="KW-0808">Transferase</keyword>
<dbReference type="SMART" id="SM00091">
    <property type="entry name" value="PAS"/>
    <property type="match status" value="2"/>
</dbReference>
<keyword evidence="8" id="KW-0902">Two-component regulatory system</keyword>
<dbReference type="SUPFAM" id="SSF55785">
    <property type="entry name" value="PYP-like sensor domain (PAS domain)"/>
    <property type="match status" value="2"/>
</dbReference>
<dbReference type="Gene3D" id="1.10.287.130">
    <property type="match status" value="1"/>
</dbReference>
<dbReference type="InterPro" id="IPR001610">
    <property type="entry name" value="PAC"/>
</dbReference>
<dbReference type="Pfam" id="PF08447">
    <property type="entry name" value="PAS_3"/>
    <property type="match status" value="1"/>
</dbReference>
<dbReference type="CDD" id="cd00082">
    <property type="entry name" value="HisKA"/>
    <property type="match status" value="1"/>
</dbReference>
<keyword evidence="7" id="KW-0067">ATP-binding</keyword>
<reference evidence="12 13" key="1">
    <citation type="submission" date="2024-02" db="EMBL/GenBank/DDBJ databases">
        <title>Seven novel Bacillus-like species.</title>
        <authorList>
            <person name="Liu G."/>
        </authorList>
    </citation>
    <scope>NUCLEOTIDE SEQUENCE [LARGE SCALE GENOMIC DNA]</scope>
    <source>
        <strain evidence="12 13">FJAT-52991</strain>
    </source>
</reference>
<dbReference type="InterPro" id="IPR013655">
    <property type="entry name" value="PAS_fold_3"/>
</dbReference>
<dbReference type="EC" id="2.7.13.3" evidence="2"/>
<evidence type="ECO:0000256" key="1">
    <source>
        <dbReference type="ARBA" id="ARBA00000085"/>
    </source>
</evidence>
<dbReference type="Pfam" id="PF00989">
    <property type="entry name" value="PAS"/>
    <property type="match status" value="1"/>
</dbReference>
<evidence type="ECO:0000256" key="2">
    <source>
        <dbReference type="ARBA" id="ARBA00012438"/>
    </source>
</evidence>
<sequence>MGNPVFIKTTGLDPKNETISIFDLWDSKPHTKVMELMKQAVESSCSVSTTARIFHRTGALFIYKWNIIYDPQNTLFYLMGQKVSEATGCFGWCDAFLATTNDPVYILNSEGKIINVNEAFERVYGWTLDELIGTELPTIPYHLRGERRIFSEVLQYGSMVRNHKSIRQKKDKSLIHAVVSITPVNDIHGNVVAVVGVSRNITDKVQAALLLDRKVKELKEHELKFLEISENINEIFCVFDLLVNQVVYISPSYERILGHSKDEFYKNFRIIYQLVHEEDQEIFKQFLKSTNTNSEVEYRIVHEDGSIKWLRSRKTPIKDQKYLHRVATVTQDISNLKEKELLLNKQDKLGAIGQLAAGIAHEVRNPLTAIKGFTQLWGQETHNKYSEIILSELDRIESIMQEFLMLAKPNQETKFEVHDINQLVNETIGFMHPEALLHKVELITDITQELPLVKLEKKQIKQVMLNLIKNAIDSMPTGGNLLVKTKKLDNKYVCIEVIDEGIGISQDRIPRLGEPFYSNKEKGTGLGLMVSFKIIGHHKGKILFESEEEKGTKVQVCLPLKME</sequence>
<dbReference type="Gene3D" id="3.30.565.10">
    <property type="entry name" value="Histidine kinase-like ATPase, C-terminal domain"/>
    <property type="match status" value="1"/>
</dbReference>
<dbReference type="NCBIfam" id="TIGR00229">
    <property type="entry name" value="sensory_box"/>
    <property type="match status" value="2"/>
</dbReference>
<dbReference type="SMART" id="SM00388">
    <property type="entry name" value="HisKA"/>
    <property type="match status" value="1"/>
</dbReference>
<dbReference type="CDD" id="cd00130">
    <property type="entry name" value="PAS"/>
    <property type="match status" value="2"/>
</dbReference>
<dbReference type="PROSITE" id="PS50109">
    <property type="entry name" value="HIS_KIN"/>
    <property type="match status" value="1"/>
</dbReference>
<gene>
    <name evidence="12" type="ORF">WDJ61_08295</name>
</gene>
<dbReference type="SMART" id="SM00387">
    <property type="entry name" value="HATPase_c"/>
    <property type="match status" value="1"/>
</dbReference>
<dbReference type="InterPro" id="IPR003594">
    <property type="entry name" value="HATPase_dom"/>
</dbReference>
<dbReference type="InterPro" id="IPR013767">
    <property type="entry name" value="PAS_fold"/>
</dbReference>
<evidence type="ECO:0000256" key="7">
    <source>
        <dbReference type="ARBA" id="ARBA00022840"/>
    </source>
</evidence>
<dbReference type="SMART" id="SM00086">
    <property type="entry name" value="PAC"/>
    <property type="match status" value="2"/>
</dbReference>
<dbReference type="InterPro" id="IPR005467">
    <property type="entry name" value="His_kinase_dom"/>
</dbReference>
<dbReference type="Pfam" id="PF02518">
    <property type="entry name" value="HATPase_c"/>
    <property type="match status" value="1"/>
</dbReference>
<name>A0ABZ2NAG7_9BACI</name>
<dbReference type="SUPFAM" id="SSF55874">
    <property type="entry name" value="ATPase domain of HSP90 chaperone/DNA topoisomerase II/histidine kinase"/>
    <property type="match status" value="1"/>
</dbReference>
<dbReference type="PROSITE" id="PS50112">
    <property type="entry name" value="PAS"/>
    <property type="match status" value="2"/>
</dbReference>
<dbReference type="PRINTS" id="PR00344">
    <property type="entry name" value="BCTRLSENSOR"/>
</dbReference>
<feature type="domain" description="PAS" evidence="10">
    <location>
        <begin position="221"/>
        <end position="294"/>
    </location>
</feature>
<evidence type="ECO:0000256" key="6">
    <source>
        <dbReference type="ARBA" id="ARBA00022777"/>
    </source>
</evidence>
<dbReference type="InterPro" id="IPR000700">
    <property type="entry name" value="PAS-assoc_C"/>
</dbReference>
<dbReference type="InterPro" id="IPR035965">
    <property type="entry name" value="PAS-like_dom_sf"/>
</dbReference>
<feature type="domain" description="PAS" evidence="10">
    <location>
        <begin position="97"/>
        <end position="133"/>
    </location>
</feature>
<dbReference type="InterPro" id="IPR036890">
    <property type="entry name" value="HATPase_C_sf"/>
</dbReference>
<keyword evidence="5" id="KW-0547">Nucleotide-binding</keyword>
<keyword evidence="13" id="KW-1185">Reference proteome</keyword>
<dbReference type="RefSeq" id="WP_338754387.1">
    <property type="nucleotide sequence ID" value="NZ_CP147404.1"/>
</dbReference>
<dbReference type="Proteomes" id="UP001387364">
    <property type="component" value="Chromosome"/>
</dbReference>
<evidence type="ECO:0000256" key="3">
    <source>
        <dbReference type="ARBA" id="ARBA00022553"/>
    </source>
</evidence>
<dbReference type="EMBL" id="CP147404">
    <property type="protein sequence ID" value="WXB94611.1"/>
    <property type="molecule type" value="Genomic_DNA"/>
</dbReference>
<keyword evidence="3" id="KW-0597">Phosphoprotein</keyword>
<dbReference type="InterPro" id="IPR004358">
    <property type="entry name" value="Sig_transdc_His_kin-like_C"/>
</dbReference>
<dbReference type="Gene3D" id="3.30.450.20">
    <property type="entry name" value="PAS domain"/>
    <property type="match status" value="2"/>
</dbReference>
<proteinExistence type="predicted"/>
<evidence type="ECO:0000313" key="13">
    <source>
        <dbReference type="Proteomes" id="UP001387364"/>
    </source>
</evidence>
<evidence type="ECO:0000313" key="12">
    <source>
        <dbReference type="EMBL" id="WXB94611.1"/>
    </source>
</evidence>
<evidence type="ECO:0000256" key="4">
    <source>
        <dbReference type="ARBA" id="ARBA00022679"/>
    </source>
</evidence>
<evidence type="ECO:0000259" key="10">
    <source>
        <dbReference type="PROSITE" id="PS50112"/>
    </source>
</evidence>
<keyword evidence="6" id="KW-0418">Kinase</keyword>